<accession>A0A518AZA4</accession>
<dbReference type="AlphaFoldDB" id="A0A518AZA4"/>
<gene>
    <name evidence="2" type="ORF">Pan216_08770</name>
</gene>
<keyword evidence="1" id="KW-1133">Transmembrane helix</keyword>
<reference evidence="2 3" key="1">
    <citation type="submission" date="2019-02" db="EMBL/GenBank/DDBJ databases">
        <title>Deep-cultivation of Planctomycetes and their phenomic and genomic characterization uncovers novel biology.</title>
        <authorList>
            <person name="Wiegand S."/>
            <person name="Jogler M."/>
            <person name="Boedeker C."/>
            <person name="Pinto D."/>
            <person name="Vollmers J."/>
            <person name="Rivas-Marin E."/>
            <person name="Kohn T."/>
            <person name="Peeters S.H."/>
            <person name="Heuer A."/>
            <person name="Rast P."/>
            <person name="Oberbeckmann S."/>
            <person name="Bunk B."/>
            <person name="Jeske O."/>
            <person name="Meyerdierks A."/>
            <person name="Storesund J.E."/>
            <person name="Kallscheuer N."/>
            <person name="Luecker S."/>
            <person name="Lage O.M."/>
            <person name="Pohl T."/>
            <person name="Merkel B.J."/>
            <person name="Hornburger P."/>
            <person name="Mueller R.-W."/>
            <person name="Bruemmer F."/>
            <person name="Labrenz M."/>
            <person name="Spormann A.M."/>
            <person name="Op den Camp H."/>
            <person name="Overmann J."/>
            <person name="Amann R."/>
            <person name="Jetten M.S.M."/>
            <person name="Mascher T."/>
            <person name="Medema M.H."/>
            <person name="Devos D.P."/>
            <person name="Kaster A.-K."/>
            <person name="Ovreas L."/>
            <person name="Rohde M."/>
            <person name="Galperin M.Y."/>
            <person name="Jogler C."/>
        </authorList>
    </citation>
    <scope>NUCLEOTIDE SEQUENCE [LARGE SCALE GENOMIC DNA]</scope>
    <source>
        <strain evidence="2 3">Pan216</strain>
    </source>
</reference>
<dbReference type="KEGG" id="knv:Pan216_08770"/>
<name>A0A518AZA4_9BACT</name>
<evidence type="ECO:0000256" key="1">
    <source>
        <dbReference type="SAM" id="Phobius"/>
    </source>
</evidence>
<keyword evidence="3" id="KW-1185">Reference proteome</keyword>
<dbReference type="Proteomes" id="UP000317093">
    <property type="component" value="Chromosome"/>
</dbReference>
<protein>
    <submittedName>
        <fullName evidence="2">Uncharacterized protein</fullName>
    </submittedName>
</protein>
<keyword evidence="1" id="KW-0812">Transmembrane</keyword>
<dbReference type="EMBL" id="CP036279">
    <property type="protein sequence ID" value="QDU60040.1"/>
    <property type="molecule type" value="Genomic_DNA"/>
</dbReference>
<organism evidence="2 3">
    <name type="scientific">Kolteria novifilia</name>
    <dbReference type="NCBI Taxonomy" id="2527975"/>
    <lineage>
        <taxon>Bacteria</taxon>
        <taxon>Pseudomonadati</taxon>
        <taxon>Planctomycetota</taxon>
        <taxon>Planctomycetia</taxon>
        <taxon>Kolteriales</taxon>
        <taxon>Kolteriaceae</taxon>
        <taxon>Kolteria</taxon>
    </lineage>
</organism>
<dbReference type="RefSeq" id="WP_145255256.1">
    <property type="nucleotide sequence ID" value="NZ_CP036279.1"/>
</dbReference>
<proteinExistence type="predicted"/>
<feature type="transmembrane region" description="Helical" evidence="1">
    <location>
        <begin position="414"/>
        <end position="432"/>
    </location>
</feature>
<sequence>MVRVYVPLLLTLMLLSTSLLGDEPRRPRVRVQASVIPRSALPGGEVFLSLEIRIPSGYVAYDTEQVAGSVMPTRIRFNPSRYYVPLEAFESPEALEKREPRFHLRVVRYYRESPVFRRRLLIRKVVNVNAIPIEGTVDCLITHEESGRSYLMSGLPFSTSLGVLAESRTLKVGERPTLRAVLRRESEADSVALHLDVSVFDGMRLVPIGRSKGAAYAPSRLFIDEMTGVEPKGPLELPHDTGDTGDGLIQGPTKRRWTQPLRLLDESPLVGVKGRIVFSLVEGDRRTSIEQPFEARLEDESPPATQAVSAVAVLGGVLKVQTPREKAVVASPMVTETATLAPPSDARSTVSQPAIAEPVVLEPIVSGSDDLAHPVAEADLSEPVGTIEISTVDFGPSFRAETKRSDAMLDLKNPWVWVGGALVVVVLILLLSSDVAQRFLDRVVS</sequence>
<evidence type="ECO:0000313" key="3">
    <source>
        <dbReference type="Proteomes" id="UP000317093"/>
    </source>
</evidence>
<evidence type="ECO:0000313" key="2">
    <source>
        <dbReference type="EMBL" id="QDU60040.1"/>
    </source>
</evidence>
<keyword evidence="1" id="KW-0472">Membrane</keyword>